<evidence type="ECO:0000313" key="3">
    <source>
        <dbReference type="EMBL" id="KAK4088341.1"/>
    </source>
</evidence>
<dbReference type="SMART" id="SM00220">
    <property type="entry name" value="S_TKc"/>
    <property type="match status" value="1"/>
</dbReference>
<dbReference type="SUPFAM" id="SSF56112">
    <property type="entry name" value="Protein kinase-like (PK-like)"/>
    <property type="match status" value="1"/>
</dbReference>
<feature type="compositionally biased region" description="Basic residues" evidence="1">
    <location>
        <begin position="166"/>
        <end position="181"/>
    </location>
</feature>
<proteinExistence type="predicted"/>
<name>A0ABR0BWU8_PURLI</name>
<feature type="compositionally biased region" description="Polar residues" evidence="1">
    <location>
        <begin position="335"/>
        <end position="353"/>
    </location>
</feature>
<feature type="compositionally biased region" description="Polar residues" evidence="1">
    <location>
        <begin position="855"/>
        <end position="868"/>
    </location>
</feature>
<feature type="compositionally biased region" description="Basic and acidic residues" evidence="1">
    <location>
        <begin position="841"/>
        <end position="850"/>
    </location>
</feature>
<feature type="compositionally biased region" description="Polar residues" evidence="1">
    <location>
        <begin position="396"/>
        <end position="413"/>
    </location>
</feature>
<protein>
    <recommendedName>
        <fullName evidence="2">Protein kinase domain-containing protein</fullName>
    </recommendedName>
</protein>
<dbReference type="InterPro" id="IPR008271">
    <property type="entry name" value="Ser/Thr_kinase_AS"/>
</dbReference>
<feature type="compositionally biased region" description="Low complexity" evidence="1">
    <location>
        <begin position="816"/>
        <end position="826"/>
    </location>
</feature>
<dbReference type="InterPro" id="IPR000719">
    <property type="entry name" value="Prot_kinase_dom"/>
</dbReference>
<organism evidence="3 4">
    <name type="scientific">Purpureocillium lilacinum</name>
    <name type="common">Paecilomyces lilacinus</name>
    <dbReference type="NCBI Taxonomy" id="33203"/>
    <lineage>
        <taxon>Eukaryota</taxon>
        <taxon>Fungi</taxon>
        <taxon>Dikarya</taxon>
        <taxon>Ascomycota</taxon>
        <taxon>Pezizomycotina</taxon>
        <taxon>Sordariomycetes</taxon>
        <taxon>Hypocreomycetidae</taxon>
        <taxon>Hypocreales</taxon>
        <taxon>Ophiocordycipitaceae</taxon>
        <taxon>Purpureocillium</taxon>
    </lineage>
</organism>
<dbReference type="PANTHER" id="PTHR24345">
    <property type="entry name" value="SERINE/THREONINE-PROTEIN KINASE PLK"/>
    <property type="match status" value="1"/>
</dbReference>
<feature type="region of interest" description="Disordered" evidence="1">
    <location>
        <begin position="267"/>
        <end position="305"/>
    </location>
</feature>
<dbReference type="InterPro" id="IPR011009">
    <property type="entry name" value="Kinase-like_dom_sf"/>
</dbReference>
<accession>A0ABR0BWU8</accession>
<feature type="region of interest" description="Disordered" evidence="1">
    <location>
        <begin position="947"/>
        <end position="1004"/>
    </location>
</feature>
<feature type="domain" description="Protein kinase" evidence="2">
    <location>
        <begin position="1036"/>
        <end position="1338"/>
    </location>
</feature>
<feature type="compositionally biased region" description="Low complexity" evidence="1">
    <location>
        <begin position="700"/>
        <end position="717"/>
    </location>
</feature>
<feature type="region of interest" description="Disordered" evidence="1">
    <location>
        <begin position="329"/>
        <end position="359"/>
    </location>
</feature>
<feature type="region of interest" description="Disordered" evidence="1">
    <location>
        <begin position="380"/>
        <end position="413"/>
    </location>
</feature>
<dbReference type="Pfam" id="PF00069">
    <property type="entry name" value="Pkinase"/>
    <property type="match status" value="1"/>
</dbReference>
<feature type="region of interest" description="Disordered" evidence="1">
    <location>
        <begin position="150"/>
        <end position="188"/>
    </location>
</feature>
<dbReference type="PROSITE" id="PS00108">
    <property type="entry name" value="PROTEIN_KINASE_ST"/>
    <property type="match status" value="1"/>
</dbReference>
<keyword evidence="4" id="KW-1185">Reference proteome</keyword>
<feature type="compositionally biased region" description="Low complexity" evidence="1">
    <location>
        <begin position="267"/>
        <end position="277"/>
    </location>
</feature>
<feature type="compositionally biased region" description="Low complexity" evidence="1">
    <location>
        <begin position="887"/>
        <end position="896"/>
    </location>
</feature>
<evidence type="ECO:0000256" key="1">
    <source>
        <dbReference type="SAM" id="MobiDB-lite"/>
    </source>
</evidence>
<gene>
    <name evidence="3" type="ORF">Purlil1_7220</name>
</gene>
<evidence type="ECO:0000313" key="4">
    <source>
        <dbReference type="Proteomes" id="UP001287286"/>
    </source>
</evidence>
<evidence type="ECO:0000259" key="2">
    <source>
        <dbReference type="PROSITE" id="PS50011"/>
    </source>
</evidence>
<dbReference type="PROSITE" id="PS50011">
    <property type="entry name" value="PROTEIN_KINASE_DOM"/>
    <property type="match status" value="1"/>
</dbReference>
<feature type="region of interest" description="Disordered" evidence="1">
    <location>
        <begin position="785"/>
        <end position="926"/>
    </location>
</feature>
<dbReference type="EMBL" id="JAWRVI010000025">
    <property type="protein sequence ID" value="KAK4088341.1"/>
    <property type="molecule type" value="Genomic_DNA"/>
</dbReference>
<reference evidence="3 4" key="1">
    <citation type="journal article" date="2024" name="Microbiol. Resour. Announc.">
        <title>Genome annotations for the ascomycete fungi Trichoderma harzianum, Trichoderma aggressivum, and Purpureocillium lilacinum.</title>
        <authorList>
            <person name="Beijen E.P.W."/>
            <person name="Ohm R.A."/>
        </authorList>
    </citation>
    <scope>NUCLEOTIDE SEQUENCE [LARGE SCALE GENOMIC DNA]</scope>
    <source>
        <strain evidence="3 4">CBS 150709</strain>
    </source>
</reference>
<dbReference type="Gene3D" id="1.10.510.10">
    <property type="entry name" value="Transferase(Phosphotransferase) domain 1"/>
    <property type="match status" value="1"/>
</dbReference>
<feature type="region of interest" description="Disordered" evidence="1">
    <location>
        <begin position="687"/>
        <end position="720"/>
    </location>
</feature>
<sequence>MPATRWPCFGSDDLAPSVTSCAHAREPASMGKWQSRLQQHCIAGAVAVEDAALLAAWVLRRSAHPLLEYWGTWFSALSPAGLQGTPCPRWESMAGGRDTVLAPYERAGTEYIQHVLRTGPSIAHPSHAQRPVDGFCVWCVNQVPARRQALAAAKGGNAELSPSPRTRSRTAPHRTAPHRTHTPQAHARACTPLAASQSLGRSLSRTLLAEDRAFFVLSRPSRPLASPLASSLLMPPPALLPLTQRQRAEKGPRRWLLTWPIAHRRTASLSTTSARTRPQLPLLTNADQDRGRGAAATRIDDDDDDDDAVLQELAAQSAPIRGGQFSSLRPPLFSCSAQPANDTSTQPPQTATDSSSVRSKVASAATLSLLLLERQPTGANSPLSAVAASPAVDSPRLTSPGQSTRLPDSASGQSWRIAAVSQPRAVLAVAAGRQKNGPPRTLLALGRNRPSAIPQPCHYVVAAHPHPLQTLERCRLQPSTLPAPAGDFTRAASARYNAVPTVPGTGTCDAANVADSHRINPAGRPSVLAPTVSSDRPSSLALRVAFQRATSRRVLARRVHLISITIHPTSTSQVLLTKHLLPSPAEWPSFRGDHSKHPCWALPPRGQYRRRTRALSACPPARPPCSLPTPLAAALGNDVTAFACGLTRKTRLTYFSWYALEAAPRTNGSLAATAPASATMAPGTAADGGLAALPDPSEPPHSYYSSSFSSSPRQFPSDFTDPILEEGDVESGSDCALEPVTPVSGGRYSQDFTALHHDDHAHPLHRAQTVQPTIAGAPKRVPVLATQTSAPPLTPRRPAVTSRPSDPAPPSQTPVTGRATTRGSTSRIRRTVSNLFRRTNSSRDQERDFAIADTPSFTATDTSQSSGDNFARSGPPPTSNGRFAAKNSSNTTCSNSPPSPGSPLMMAPTHRSAVIPGSPLPDAEDFKKKGRAATGFSFRGRAVNFVGATMGRGRPSKGTRRAASFDSDNRGHPSAQQDTSDSDDKTYPPERLPWPLPPDAGTGAKARRMSLSLPDDFTVDVAELQSEFEYHHKILGRHRKHLGKGAASKVTLMVRKGYPGELYAVKEFRGKSHRETQEEYEKKIKSEFSIGKSLHHPNIVETIRLCTDHNRWNHVMEYCSEGDMFGLVQKGWFKGDDKKKDRLCLFKQLIQGVAYLHANGIAHRDIKLENLLLTKDSKLKITDFGVSEVFSGTHPGVRESGGQCGRNMSEVRLCSPGICGSEPYIAPEVLEKKNKYDPRALDVWSSAIVMIYLTFGGAIWSRAERGNAHYDKLVRGWERWYEKHPESGACITETDYPLCLALDVGVNPPALRRLMLQMLNPDPAKRIAIEDVLNNRWMKNVECCQIESYDDPAQTIDATKKDCCNKNGTRKIFCHSHLPPKTANSHSLGKMPGQTGY</sequence>
<comment type="caution">
    <text evidence="3">The sequence shown here is derived from an EMBL/GenBank/DDBJ whole genome shotgun (WGS) entry which is preliminary data.</text>
</comment>
<feature type="compositionally biased region" description="Low complexity" evidence="1">
    <location>
        <begin position="381"/>
        <end position="395"/>
    </location>
</feature>
<dbReference type="Proteomes" id="UP001287286">
    <property type="component" value="Unassembled WGS sequence"/>
</dbReference>